<dbReference type="EMBL" id="VXMH01000016">
    <property type="protein sequence ID" value="MYC94000.1"/>
    <property type="molecule type" value="Genomic_DNA"/>
</dbReference>
<dbReference type="InterPro" id="IPR016032">
    <property type="entry name" value="Sig_transdc_resp-reg_C-effctor"/>
</dbReference>
<dbReference type="InterPro" id="IPR011006">
    <property type="entry name" value="CheY-like_superfamily"/>
</dbReference>
<keyword evidence="3" id="KW-0805">Transcription regulation</keyword>
<dbReference type="Gene3D" id="6.10.250.690">
    <property type="match status" value="1"/>
</dbReference>
<keyword evidence="5" id="KW-0804">Transcription</keyword>
<feature type="modified residue" description="4-aspartylphosphate" evidence="6">
    <location>
        <position position="54"/>
    </location>
</feature>
<dbReference type="SMART" id="SM00448">
    <property type="entry name" value="REC"/>
    <property type="match status" value="1"/>
</dbReference>
<dbReference type="PROSITE" id="PS51755">
    <property type="entry name" value="OMPR_PHOB"/>
    <property type="match status" value="1"/>
</dbReference>
<evidence type="ECO:0000256" key="7">
    <source>
        <dbReference type="PROSITE-ProRule" id="PRU01091"/>
    </source>
</evidence>
<evidence type="ECO:0000256" key="3">
    <source>
        <dbReference type="ARBA" id="ARBA00023015"/>
    </source>
</evidence>
<evidence type="ECO:0000256" key="6">
    <source>
        <dbReference type="PROSITE-ProRule" id="PRU00169"/>
    </source>
</evidence>
<evidence type="ECO:0000259" key="8">
    <source>
        <dbReference type="PROSITE" id="PS50110"/>
    </source>
</evidence>
<dbReference type="SUPFAM" id="SSF52172">
    <property type="entry name" value="CheY-like"/>
    <property type="match status" value="1"/>
</dbReference>
<dbReference type="CDD" id="cd00383">
    <property type="entry name" value="trans_reg_C"/>
    <property type="match status" value="1"/>
</dbReference>
<dbReference type="SMART" id="SM00862">
    <property type="entry name" value="Trans_reg_C"/>
    <property type="match status" value="1"/>
</dbReference>
<dbReference type="AlphaFoldDB" id="A0A6B1D2D4"/>
<comment type="caution">
    <text evidence="10">The sequence shown here is derived from an EMBL/GenBank/DDBJ whole genome shotgun (WGS) entry which is preliminary data.</text>
</comment>
<evidence type="ECO:0000313" key="10">
    <source>
        <dbReference type="EMBL" id="MYC94000.1"/>
    </source>
</evidence>
<evidence type="ECO:0000259" key="9">
    <source>
        <dbReference type="PROSITE" id="PS51755"/>
    </source>
</evidence>
<dbReference type="PANTHER" id="PTHR48111:SF4">
    <property type="entry name" value="DNA-BINDING DUAL TRANSCRIPTIONAL REGULATOR OMPR"/>
    <property type="match status" value="1"/>
</dbReference>
<proteinExistence type="predicted"/>
<dbReference type="PANTHER" id="PTHR48111">
    <property type="entry name" value="REGULATOR OF RPOS"/>
    <property type="match status" value="1"/>
</dbReference>
<dbReference type="Pfam" id="PF00486">
    <property type="entry name" value="Trans_reg_C"/>
    <property type="match status" value="1"/>
</dbReference>
<dbReference type="FunFam" id="1.10.10.10:FF:000018">
    <property type="entry name" value="DNA-binding response regulator ResD"/>
    <property type="match status" value="1"/>
</dbReference>
<dbReference type="GO" id="GO:0032993">
    <property type="term" value="C:protein-DNA complex"/>
    <property type="evidence" value="ECO:0007669"/>
    <property type="project" value="TreeGrafter"/>
</dbReference>
<accession>A0A6B1D2D4</accession>
<gene>
    <name evidence="10" type="ORF">F4X14_03430</name>
</gene>
<name>A0A6B1D2D4_9CHLR</name>
<dbReference type="InterPro" id="IPR001789">
    <property type="entry name" value="Sig_transdc_resp-reg_receiver"/>
</dbReference>
<organism evidence="10">
    <name type="scientific">Caldilineaceae bacterium SB0661_bin_32</name>
    <dbReference type="NCBI Taxonomy" id="2605255"/>
    <lineage>
        <taxon>Bacteria</taxon>
        <taxon>Bacillati</taxon>
        <taxon>Chloroflexota</taxon>
        <taxon>Caldilineae</taxon>
        <taxon>Caldilineales</taxon>
        <taxon>Caldilineaceae</taxon>
    </lineage>
</organism>
<dbReference type="PROSITE" id="PS50110">
    <property type="entry name" value="RESPONSE_REGULATORY"/>
    <property type="match status" value="1"/>
</dbReference>
<evidence type="ECO:0000256" key="4">
    <source>
        <dbReference type="ARBA" id="ARBA00023125"/>
    </source>
</evidence>
<evidence type="ECO:0000256" key="5">
    <source>
        <dbReference type="ARBA" id="ARBA00023163"/>
    </source>
</evidence>
<protein>
    <submittedName>
        <fullName evidence="10">Response regulator transcription factor</fullName>
    </submittedName>
</protein>
<keyword evidence="4 7" id="KW-0238">DNA-binding</keyword>
<dbReference type="GO" id="GO:0005829">
    <property type="term" value="C:cytosol"/>
    <property type="evidence" value="ECO:0007669"/>
    <property type="project" value="TreeGrafter"/>
</dbReference>
<sequence length="233" mass="26853">MPEERILIVDDDREIARLLRSYLQRERYAVSVAYDGETALQVLRREAPQLMLLDLMLPDRDGWEVTRTVRGDERLANTLIIMLTARVEDTDKIIGLELGADDYVTKPFNPREVVARVRALLRRTQRAAPPVTALVVGDLRMDVERRDVHVRDTAVELTPTEFSLLQTLMESPGYVFTRTELMDRALGYDYSGVDRMLDSHIKNLRRKIEADPRKPQLVRTVYGVGYRLAGERE</sequence>
<dbReference type="InterPro" id="IPR036388">
    <property type="entry name" value="WH-like_DNA-bd_sf"/>
</dbReference>
<keyword evidence="2" id="KW-0902">Two-component regulatory system</keyword>
<evidence type="ECO:0000256" key="2">
    <source>
        <dbReference type="ARBA" id="ARBA00023012"/>
    </source>
</evidence>
<keyword evidence="1 6" id="KW-0597">Phosphoprotein</keyword>
<dbReference type="SUPFAM" id="SSF46894">
    <property type="entry name" value="C-terminal effector domain of the bipartite response regulators"/>
    <property type="match status" value="1"/>
</dbReference>
<evidence type="ECO:0000256" key="1">
    <source>
        <dbReference type="ARBA" id="ARBA00022553"/>
    </source>
</evidence>
<dbReference type="GO" id="GO:0006355">
    <property type="term" value="P:regulation of DNA-templated transcription"/>
    <property type="evidence" value="ECO:0007669"/>
    <property type="project" value="InterPro"/>
</dbReference>
<dbReference type="Gene3D" id="3.40.50.2300">
    <property type="match status" value="1"/>
</dbReference>
<dbReference type="GO" id="GO:0000156">
    <property type="term" value="F:phosphorelay response regulator activity"/>
    <property type="evidence" value="ECO:0007669"/>
    <property type="project" value="TreeGrafter"/>
</dbReference>
<dbReference type="Gene3D" id="1.10.10.10">
    <property type="entry name" value="Winged helix-like DNA-binding domain superfamily/Winged helix DNA-binding domain"/>
    <property type="match status" value="1"/>
</dbReference>
<dbReference type="InterPro" id="IPR001867">
    <property type="entry name" value="OmpR/PhoB-type_DNA-bd"/>
</dbReference>
<feature type="domain" description="Response regulatory" evidence="8">
    <location>
        <begin position="5"/>
        <end position="121"/>
    </location>
</feature>
<reference evidence="10" key="1">
    <citation type="submission" date="2019-09" db="EMBL/GenBank/DDBJ databases">
        <title>Characterisation of the sponge microbiome using genome-centric metagenomics.</title>
        <authorList>
            <person name="Engelberts J.P."/>
            <person name="Robbins S.J."/>
            <person name="De Goeij J.M."/>
            <person name="Aranda M."/>
            <person name="Bell S.C."/>
            <person name="Webster N.S."/>
        </authorList>
    </citation>
    <scope>NUCLEOTIDE SEQUENCE</scope>
    <source>
        <strain evidence="10">SB0661_bin_32</strain>
    </source>
</reference>
<dbReference type="FunFam" id="3.40.50.2300:FF:000001">
    <property type="entry name" value="DNA-binding response regulator PhoB"/>
    <property type="match status" value="1"/>
</dbReference>
<dbReference type="Pfam" id="PF00072">
    <property type="entry name" value="Response_reg"/>
    <property type="match status" value="1"/>
</dbReference>
<feature type="DNA-binding region" description="OmpR/PhoB-type" evidence="7">
    <location>
        <begin position="131"/>
        <end position="230"/>
    </location>
</feature>
<feature type="domain" description="OmpR/PhoB-type" evidence="9">
    <location>
        <begin position="131"/>
        <end position="230"/>
    </location>
</feature>
<dbReference type="InterPro" id="IPR039420">
    <property type="entry name" value="WalR-like"/>
</dbReference>
<dbReference type="GO" id="GO:0000976">
    <property type="term" value="F:transcription cis-regulatory region binding"/>
    <property type="evidence" value="ECO:0007669"/>
    <property type="project" value="TreeGrafter"/>
</dbReference>